<dbReference type="VEuPathDB" id="FungiDB:CPAG_01516"/>
<reference evidence="3" key="3">
    <citation type="journal article" date="2010" name="Genome Res.">
        <title>Population genomic sequencing of Coccidioides fungi reveals recent hybridization and transposon control.</title>
        <authorList>
            <person name="Neafsey D.E."/>
            <person name="Barker B.M."/>
            <person name="Sharpton T.J."/>
            <person name="Stajich J.E."/>
            <person name="Park D.J."/>
            <person name="Whiston E."/>
            <person name="Hung C.-Y."/>
            <person name="McMahan C."/>
            <person name="White J."/>
            <person name="Sykes S."/>
            <person name="Heiman D."/>
            <person name="Young S."/>
            <person name="Zeng Q."/>
            <person name="Abouelleil A."/>
            <person name="Aftuck L."/>
            <person name="Bessette D."/>
            <person name="Brown A."/>
            <person name="FitzGerald M."/>
            <person name="Lui A."/>
            <person name="Macdonald J.P."/>
            <person name="Priest M."/>
            <person name="Orbach M.J."/>
            <person name="Galgiani J.N."/>
            <person name="Kirkland T.N."/>
            <person name="Cole G.T."/>
            <person name="Birren B.W."/>
            <person name="Henn M.R."/>
            <person name="Taylor J.W."/>
            <person name="Rounsley S.D."/>
        </authorList>
    </citation>
    <scope>NUCLEOTIDE SEQUENCE [LARGE SCALE GENOMIC DNA]</scope>
    <source>
        <strain evidence="3">RMSCC 3488</strain>
    </source>
</reference>
<dbReference type="AlphaFoldDB" id="A0A0J6F8B1"/>
<proteinExistence type="predicted"/>
<evidence type="ECO:0000256" key="1">
    <source>
        <dbReference type="SAM" id="MobiDB-lite"/>
    </source>
</evidence>
<reference evidence="2 3" key="1">
    <citation type="submission" date="2007-06" db="EMBL/GenBank/DDBJ databases">
        <title>The Genome Sequence of Coccidioides posadasii RMSCC_3488.</title>
        <authorList>
            <consortium name="Coccidioides Genome Resources Consortium"/>
            <consortium name="The Broad Institute Genome Sequencing Platform"/>
            <person name="Henn M.R."/>
            <person name="Sykes S."/>
            <person name="Young S."/>
            <person name="Jaffe D."/>
            <person name="Berlin A."/>
            <person name="Alvarez P."/>
            <person name="Butler J."/>
            <person name="Gnerre S."/>
            <person name="Grabherr M."/>
            <person name="Mauceli E."/>
            <person name="Brockman W."/>
            <person name="Kodira C."/>
            <person name="Alvarado L."/>
            <person name="Zeng Q."/>
            <person name="Crawford M."/>
            <person name="Antoine C."/>
            <person name="Devon K."/>
            <person name="Galgiani J."/>
            <person name="Orsborn K."/>
            <person name="Lewis M.L."/>
            <person name="Nusbaum C."/>
            <person name="Galagan J."/>
            <person name="Birren B."/>
        </authorList>
    </citation>
    <scope>NUCLEOTIDE SEQUENCE [LARGE SCALE GENOMIC DNA]</scope>
    <source>
        <strain evidence="2 3">RMSCC 3488</strain>
    </source>
</reference>
<protein>
    <submittedName>
        <fullName evidence="2">Uncharacterized protein</fullName>
    </submittedName>
</protein>
<feature type="region of interest" description="Disordered" evidence="1">
    <location>
        <begin position="1"/>
        <end position="49"/>
    </location>
</feature>
<gene>
    <name evidence="2" type="ORF">CPAG_01516</name>
</gene>
<dbReference type="EMBL" id="DS268109">
    <property type="protein sequence ID" value="KMM65164.1"/>
    <property type="molecule type" value="Genomic_DNA"/>
</dbReference>
<sequence>MGMEQFRRKSVQGRRSVSAQNPLIVVGHRGRRGQRRLPAKTKRSLDQDHQKMDEFRTHILAALITTVNLNKSARQWMPRHEHRGAIAQRSRWNLDINSMSSLSRITHLKHNSGENGTMMC</sequence>
<reference evidence="3" key="2">
    <citation type="journal article" date="2009" name="Genome Res.">
        <title>Comparative genomic analyses of the human fungal pathogens Coccidioides and their relatives.</title>
        <authorList>
            <person name="Sharpton T.J."/>
            <person name="Stajich J.E."/>
            <person name="Rounsley S.D."/>
            <person name="Gardner M.J."/>
            <person name="Wortman J.R."/>
            <person name="Jordar V.S."/>
            <person name="Maiti R."/>
            <person name="Kodira C.D."/>
            <person name="Neafsey D.E."/>
            <person name="Zeng Q."/>
            <person name="Hung C.-Y."/>
            <person name="McMahan C."/>
            <person name="Muszewska A."/>
            <person name="Grynberg M."/>
            <person name="Mandel M.A."/>
            <person name="Kellner E.M."/>
            <person name="Barker B.M."/>
            <person name="Galgiani J.N."/>
            <person name="Orbach M.J."/>
            <person name="Kirkland T.N."/>
            <person name="Cole G.T."/>
            <person name="Henn M.R."/>
            <person name="Birren B.W."/>
            <person name="Taylor J.W."/>
        </authorList>
    </citation>
    <scope>NUCLEOTIDE SEQUENCE [LARGE SCALE GENOMIC DNA]</scope>
    <source>
        <strain evidence="3">RMSCC 3488</strain>
    </source>
</reference>
<organism evidence="2 3">
    <name type="scientific">Coccidioides posadasii RMSCC 3488</name>
    <dbReference type="NCBI Taxonomy" id="454284"/>
    <lineage>
        <taxon>Eukaryota</taxon>
        <taxon>Fungi</taxon>
        <taxon>Dikarya</taxon>
        <taxon>Ascomycota</taxon>
        <taxon>Pezizomycotina</taxon>
        <taxon>Eurotiomycetes</taxon>
        <taxon>Eurotiomycetidae</taxon>
        <taxon>Onygenales</taxon>
        <taxon>Onygenaceae</taxon>
        <taxon>Coccidioides</taxon>
    </lineage>
</organism>
<name>A0A0J6F8B1_COCPO</name>
<feature type="compositionally biased region" description="Basic residues" evidence="1">
    <location>
        <begin position="28"/>
        <end position="42"/>
    </location>
</feature>
<evidence type="ECO:0000313" key="3">
    <source>
        <dbReference type="Proteomes" id="UP000054567"/>
    </source>
</evidence>
<evidence type="ECO:0000313" key="2">
    <source>
        <dbReference type="EMBL" id="KMM65164.1"/>
    </source>
</evidence>
<dbReference type="Proteomes" id="UP000054567">
    <property type="component" value="Unassembled WGS sequence"/>
</dbReference>
<accession>A0A0J6F8B1</accession>